<keyword evidence="3 5" id="KW-1133">Transmembrane helix</keyword>
<dbReference type="Pfam" id="PF02535">
    <property type="entry name" value="Zip"/>
    <property type="match status" value="1"/>
</dbReference>
<evidence type="ECO:0000256" key="2">
    <source>
        <dbReference type="ARBA" id="ARBA00022692"/>
    </source>
</evidence>
<gene>
    <name evidence="6" type="ORF">CTI12_AA336700</name>
</gene>
<keyword evidence="4 5" id="KW-0472">Membrane</keyword>
<evidence type="ECO:0000256" key="4">
    <source>
        <dbReference type="ARBA" id="ARBA00023136"/>
    </source>
</evidence>
<dbReference type="PANTHER" id="PTHR11040:SF44">
    <property type="entry name" value="PROTEIN ZNTC-RELATED"/>
    <property type="match status" value="1"/>
</dbReference>
<evidence type="ECO:0000313" key="6">
    <source>
        <dbReference type="EMBL" id="PWA65150.1"/>
    </source>
</evidence>
<dbReference type="GO" id="GO:0005385">
    <property type="term" value="F:zinc ion transmembrane transporter activity"/>
    <property type="evidence" value="ECO:0007669"/>
    <property type="project" value="TreeGrafter"/>
</dbReference>
<dbReference type="STRING" id="35608.A0A2U1MV81"/>
<organism evidence="6 7">
    <name type="scientific">Artemisia annua</name>
    <name type="common">Sweet wormwood</name>
    <dbReference type="NCBI Taxonomy" id="35608"/>
    <lineage>
        <taxon>Eukaryota</taxon>
        <taxon>Viridiplantae</taxon>
        <taxon>Streptophyta</taxon>
        <taxon>Embryophyta</taxon>
        <taxon>Tracheophyta</taxon>
        <taxon>Spermatophyta</taxon>
        <taxon>Magnoliopsida</taxon>
        <taxon>eudicotyledons</taxon>
        <taxon>Gunneridae</taxon>
        <taxon>Pentapetalae</taxon>
        <taxon>asterids</taxon>
        <taxon>campanulids</taxon>
        <taxon>Asterales</taxon>
        <taxon>Asteraceae</taxon>
        <taxon>Asteroideae</taxon>
        <taxon>Anthemideae</taxon>
        <taxon>Artemisiinae</taxon>
        <taxon>Artemisia</taxon>
    </lineage>
</organism>
<accession>A0A2U1MV81</accession>
<evidence type="ECO:0000256" key="5">
    <source>
        <dbReference type="SAM" id="Phobius"/>
    </source>
</evidence>
<evidence type="ECO:0000313" key="7">
    <source>
        <dbReference type="Proteomes" id="UP000245207"/>
    </source>
</evidence>
<dbReference type="AlphaFoldDB" id="A0A2U1MV81"/>
<dbReference type="EMBL" id="PKPP01004279">
    <property type="protein sequence ID" value="PWA65150.1"/>
    <property type="molecule type" value="Genomic_DNA"/>
</dbReference>
<feature type="transmembrane region" description="Helical" evidence="5">
    <location>
        <begin position="138"/>
        <end position="158"/>
    </location>
</feature>
<name>A0A2U1MV81_ARTAN</name>
<reference evidence="6 7" key="1">
    <citation type="journal article" date="2018" name="Mol. Plant">
        <title>The genome of Artemisia annua provides insight into the evolution of Asteraceae family and artemisinin biosynthesis.</title>
        <authorList>
            <person name="Shen Q."/>
            <person name="Zhang L."/>
            <person name="Liao Z."/>
            <person name="Wang S."/>
            <person name="Yan T."/>
            <person name="Shi P."/>
            <person name="Liu M."/>
            <person name="Fu X."/>
            <person name="Pan Q."/>
            <person name="Wang Y."/>
            <person name="Lv Z."/>
            <person name="Lu X."/>
            <person name="Zhang F."/>
            <person name="Jiang W."/>
            <person name="Ma Y."/>
            <person name="Chen M."/>
            <person name="Hao X."/>
            <person name="Li L."/>
            <person name="Tang Y."/>
            <person name="Lv G."/>
            <person name="Zhou Y."/>
            <person name="Sun X."/>
            <person name="Brodelius P.E."/>
            <person name="Rose J.K.C."/>
            <person name="Tang K."/>
        </authorList>
    </citation>
    <scope>NUCLEOTIDE SEQUENCE [LARGE SCALE GENOMIC DNA]</scope>
    <source>
        <strain evidence="7">cv. Huhao1</strain>
        <tissue evidence="6">Leaf</tissue>
    </source>
</reference>
<protein>
    <submittedName>
        <fullName evidence="6">Zinc/iron permease</fullName>
    </submittedName>
</protein>
<comment type="subcellular location">
    <subcellularLocation>
        <location evidence="1">Membrane</location>
        <topology evidence="1">Multi-pass membrane protein</topology>
    </subcellularLocation>
</comment>
<dbReference type="GO" id="GO:0005886">
    <property type="term" value="C:plasma membrane"/>
    <property type="evidence" value="ECO:0007669"/>
    <property type="project" value="TreeGrafter"/>
</dbReference>
<dbReference type="Proteomes" id="UP000245207">
    <property type="component" value="Unassembled WGS sequence"/>
</dbReference>
<dbReference type="InterPro" id="IPR003689">
    <property type="entry name" value="ZIP"/>
</dbReference>
<evidence type="ECO:0000256" key="1">
    <source>
        <dbReference type="ARBA" id="ARBA00004141"/>
    </source>
</evidence>
<dbReference type="OrthoDB" id="448280at2759"/>
<proteinExistence type="predicted"/>
<sequence length="167" mass="18253">MDALLGDTPLAVGFLTSTAKGDLPSNSSATTSHFDKVFLLLPPREICPAIHLLRPSHFDKVLELRNISHSIIIGLSLGVSQSPCTIRPLLGELSFHQFFEGIGIWIGISSFCNPNSPKALVIEGISSKRMKKNLGDQLVSFFALFLGAGLMASLAAWASRYHYFFYL</sequence>
<keyword evidence="7" id="KW-1185">Reference proteome</keyword>
<dbReference type="PANTHER" id="PTHR11040">
    <property type="entry name" value="ZINC/IRON TRANSPORTER"/>
    <property type="match status" value="1"/>
</dbReference>
<evidence type="ECO:0000256" key="3">
    <source>
        <dbReference type="ARBA" id="ARBA00022989"/>
    </source>
</evidence>
<keyword evidence="2 5" id="KW-0812">Transmembrane</keyword>
<comment type="caution">
    <text evidence="6">The sequence shown here is derived from an EMBL/GenBank/DDBJ whole genome shotgun (WGS) entry which is preliminary data.</text>
</comment>